<organism evidence="4 5">
    <name type="scientific">Streptococcus panodentis</name>
    <dbReference type="NCBI Taxonomy" id="1581472"/>
    <lineage>
        <taxon>Bacteria</taxon>
        <taxon>Bacillati</taxon>
        <taxon>Bacillota</taxon>
        <taxon>Bacilli</taxon>
        <taxon>Lactobacillales</taxon>
        <taxon>Streptococcaceae</taxon>
        <taxon>Streptococcus</taxon>
    </lineage>
</organism>
<dbReference type="InterPro" id="IPR036779">
    <property type="entry name" value="LysM_dom_sf"/>
</dbReference>
<dbReference type="RefSeq" id="WP_209551302.1">
    <property type="nucleotide sequence ID" value="NZ_QFAY01000011.1"/>
</dbReference>
<dbReference type="Pfam" id="PF26571">
    <property type="entry name" value="VldE"/>
    <property type="match status" value="1"/>
</dbReference>
<protein>
    <submittedName>
        <fullName evidence="4">Peptidoglycan-binding protein</fullName>
    </submittedName>
</protein>
<dbReference type="CDD" id="cd00118">
    <property type="entry name" value="LysM"/>
    <property type="match status" value="1"/>
</dbReference>
<feature type="compositionally biased region" description="Low complexity" evidence="1">
    <location>
        <begin position="210"/>
        <end position="235"/>
    </location>
</feature>
<dbReference type="PROSITE" id="PS51782">
    <property type="entry name" value="LYSM"/>
    <property type="match status" value="1"/>
</dbReference>
<keyword evidence="2" id="KW-0732">Signal</keyword>
<dbReference type="SMART" id="SM00257">
    <property type="entry name" value="LysM"/>
    <property type="match status" value="1"/>
</dbReference>
<comment type="caution">
    <text evidence="4">The sequence shown here is derived from an EMBL/GenBank/DDBJ whole genome shotgun (WGS) entry which is preliminary data.</text>
</comment>
<dbReference type="SUPFAM" id="SSF54106">
    <property type="entry name" value="LysM domain"/>
    <property type="match status" value="1"/>
</dbReference>
<proteinExistence type="predicted"/>
<name>A0ABS5AWR9_9STRE</name>
<dbReference type="Pfam" id="PF01476">
    <property type="entry name" value="LysM"/>
    <property type="match status" value="1"/>
</dbReference>
<evidence type="ECO:0000256" key="2">
    <source>
        <dbReference type="SAM" id="SignalP"/>
    </source>
</evidence>
<evidence type="ECO:0000313" key="4">
    <source>
        <dbReference type="EMBL" id="MBP2621024.1"/>
    </source>
</evidence>
<dbReference type="Gene3D" id="3.10.350.10">
    <property type="entry name" value="LysM domain"/>
    <property type="match status" value="1"/>
</dbReference>
<accession>A0ABS5AWR9</accession>
<feature type="compositionally biased region" description="Pro residues" evidence="1">
    <location>
        <begin position="168"/>
        <end position="177"/>
    </location>
</feature>
<evidence type="ECO:0000259" key="3">
    <source>
        <dbReference type="PROSITE" id="PS51782"/>
    </source>
</evidence>
<evidence type="ECO:0000313" key="5">
    <source>
        <dbReference type="Proteomes" id="UP001519349"/>
    </source>
</evidence>
<keyword evidence="5" id="KW-1185">Reference proteome</keyword>
<gene>
    <name evidence="4" type="ORF">DHL47_06755</name>
</gene>
<feature type="chain" id="PRO_5047368952" evidence="2">
    <location>
        <begin position="26"/>
        <end position="370"/>
    </location>
</feature>
<feature type="signal peptide" evidence="2">
    <location>
        <begin position="1"/>
        <end position="25"/>
    </location>
</feature>
<sequence>MKMNKKVFLASTLALSVFPLMNAQAEEQSENWTARTVDQIKADITSNENQQTYTVQYGDTLGNIAQAMNIDVADLARINQIANADLIFPGTVLSITTNEHNEITSVEIQSYQAQAENAAGPVTQDLTADEIFGDDQAAPAAPAPAQPAAAPEDAYVSAAAEENAAPAAPAPAEPAPAAPSDEDALVPPAPVNADEVSQAVPAEPAPEAPAPQAAETPAAPELGQEEVSQAAAQAEPTAYNAPAVTDAASVATGNPANAGLQPQTAAFKEEVASQFGVTEFSLYREGDSGDHGKGLAVDFIVGDNTELGNQIADYATADMSGNGISYVIWQQQFYSPYESIYGPANTWNSMPDRGSATENHYDHVHVSMNE</sequence>
<dbReference type="Proteomes" id="UP001519349">
    <property type="component" value="Unassembled WGS sequence"/>
</dbReference>
<dbReference type="InterPro" id="IPR018392">
    <property type="entry name" value="LysM"/>
</dbReference>
<evidence type="ECO:0000256" key="1">
    <source>
        <dbReference type="SAM" id="MobiDB-lite"/>
    </source>
</evidence>
<feature type="compositionally biased region" description="Low complexity" evidence="1">
    <location>
        <begin position="158"/>
        <end position="167"/>
    </location>
</feature>
<dbReference type="InterPro" id="IPR058593">
    <property type="entry name" value="ARB_07466-like_C"/>
</dbReference>
<feature type="domain" description="LysM" evidence="3">
    <location>
        <begin position="51"/>
        <end position="95"/>
    </location>
</feature>
<feature type="region of interest" description="Disordered" evidence="1">
    <location>
        <begin position="137"/>
        <end position="238"/>
    </location>
</feature>
<reference evidence="4 5" key="1">
    <citation type="submission" date="2018-05" db="EMBL/GenBank/DDBJ databases">
        <title>Draft genome sequence of Streptococcus panodentis CCUG 70867T.</title>
        <authorList>
            <person name="Salva-Serra F."/>
            <person name="Mendez V."/>
            <person name="Jaen-Luchoro D."/>
            <person name="Gonzales-Siles L."/>
            <person name="Karlsson R."/>
            <person name="Engstrom-Jakobsson H."/>
            <person name="Busquets A."/>
            <person name="Gomila M."/>
            <person name="Pineiro-Iglesias B."/>
            <person name="Bennasar-Figueras A."/>
            <person name="Seeger M."/>
            <person name="Moore E."/>
        </authorList>
    </citation>
    <scope>NUCLEOTIDE SEQUENCE [LARGE SCALE GENOMIC DNA]</scope>
    <source>
        <strain evidence="4 5">CCUG 70867</strain>
    </source>
</reference>
<dbReference type="EMBL" id="QFAY01000011">
    <property type="protein sequence ID" value="MBP2621024.1"/>
    <property type="molecule type" value="Genomic_DNA"/>
</dbReference>